<keyword evidence="2" id="KW-1185">Reference proteome</keyword>
<sequence length="115" mass="12967">MHPNIKAKRQGTRDAQRKIYGHPDFKTFLFHPILGTAISSLDRKIPVTFPFHDPGIPNVLPTIKKLRRGSCWGEIPDARGLSKDDDIDTSMLSFNVDGVNVQIVEVEEVEEVEEV</sequence>
<accession>A0A8H6AZX9</accession>
<evidence type="ECO:0000313" key="1">
    <source>
        <dbReference type="EMBL" id="KAF5876851.1"/>
    </source>
</evidence>
<dbReference type="AlphaFoldDB" id="A0A8H6AZX9"/>
<protein>
    <submittedName>
        <fullName evidence="1">Uncharacterized protein</fullName>
    </submittedName>
</protein>
<proteinExistence type="predicted"/>
<gene>
    <name evidence="1" type="ORF">Bfra_001205</name>
</gene>
<reference evidence="1 2" key="1">
    <citation type="journal article" date="2020" name="Phytopathology">
        <title>A high-quality genome resource of Botrytis fragariae, a new and rapidly spreading fungal pathogen causing strawberry gray mold in the U.S.A.</title>
        <authorList>
            <person name="Wu Y."/>
            <person name="Saski C.A."/>
            <person name="Schnabel G."/>
            <person name="Xiao S."/>
            <person name="Hu M."/>
        </authorList>
    </citation>
    <scope>NUCLEOTIDE SEQUENCE [LARGE SCALE GENOMIC DNA]</scope>
    <source>
        <strain evidence="1 2">BVB16</strain>
    </source>
</reference>
<dbReference type="RefSeq" id="XP_037195797.1">
    <property type="nucleotide sequence ID" value="XM_037331643.1"/>
</dbReference>
<comment type="caution">
    <text evidence="1">The sequence shown here is derived from an EMBL/GenBank/DDBJ whole genome shotgun (WGS) entry which is preliminary data.</text>
</comment>
<dbReference type="GeneID" id="59255335"/>
<dbReference type="EMBL" id="JABFCT010000003">
    <property type="protein sequence ID" value="KAF5876851.1"/>
    <property type="molecule type" value="Genomic_DNA"/>
</dbReference>
<dbReference type="Proteomes" id="UP000531561">
    <property type="component" value="Unassembled WGS sequence"/>
</dbReference>
<name>A0A8H6AZX9_9HELO</name>
<evidence type="ECO:0000313" key="2">
    <source>
        <dbReference type="Proteomes" id="UP000531561"/>
    </source>
</evidence>
<organism evidence="1 2">
    <name type="scientific">Botrytis fragariae</name>
    <dbReference type="NCBI Taxonomy" id="1964551"/>
    <lineage>
        <taxon>Eukaryota</taxon>
        <taxon>Fungi</taxon>
        <taxon>Dikarya</taxon>
        <taxon>Ascomycota</taxon>
        <taxon>Pezizomycotina</taxon>
        <taxon>Leotiomycetes</taxon>
        <taxon>Helotiales</taxon>
        <taxon>Sclerotiniaceae</taxon>
        <taxon>Botrytis</taxon>
    </lineage>
</organism>